<keyword evidence="2" id="KW-1185">Reference proteome</keyword>
<proteinExistence type="predicted"/>
<reference evidence="2" key="1">
    <citation type="submission" date="2014-09" db="EMBL/GenBank/DDBJ databases">
        <authorList>
            <person name="Sharma Rahul"/>
            <person name="Thines Marco"/>
        </authorList>
    </citation>
    <scope>NUCLEOTIDE SEQUENCE [LARGE SCALE GENOMIC DNA]</scope>
</reference>
<dbReference type="AlphaFoldDB" id="A0A0P1AXJ1"/>
<sequence length="59" mass="6411">MALKSCALGARDGQDQHGVYSWTVAGNMVYAHITLSSPLSLELSATLKVIKVEYRDEVS</sequence>
<name>A0A0P1AXJ1_PLAHL</name>
<accession>A0A0P1AXJ1</accession>
<protein>
    <submittedName>
        <fullName evidence="1">Uncharacterized protein</fullName>
    </submittedName>
</protein>
<dbReference type="EMBL" id="CCYD01002047">
    <property type="protein sequence ID" value="CEG46210.1"/>
    <property type="molecule type" value="Genomic_DNA"/>
</dbReference>
<dbReference type="GeneID" id="36397680"/>
<evidence type="ECO:0000313" key="1">
    <source>
        <dbReference type="EMBL" id="CEG46210.1"/>
    </source>
</evidence>
<dbReference type="Proteomes" id="UP000054928">
    <property type="component" value="Unassembled WGS sequence"/>
</dbReference>
<organism evidence="1 2">
    <name type="scientific">Plasmopara halstedii</name>
    <name type="common">Downy mildew of sunflower</name>
    <dbReference type="NCBI Taxonomy" id="4781"/>
    <lineage>
        <taxon>Eukaryota</taxon>
        <taxon>Sar</taxon>
        <taxon>Stramenopiles</taxon>
        <taxon>Oomycota</taxon>
        <taxon>Peronosporomycetes</taxon>
        <taxon>Peronosporales</taxon>
        <taxon>Peronosporaceae</taxon>
        <taxon>Plasmopara</taxon>
    </lineage>
</organism>
<evidence type="ECO:0000313" key="2">
    <source>
        <dbReference type="Proteomes" id="UP000054928"/>
    </source>
</evidence>
<dbReference type="RefSeq" id="XP_024582579.1">
    <property type="nucleotide sequence ID" value="XM_024717041.1"/>
</dbReference>